<dbReference type="InterPro" id="IPR045314">
    <property type="entry name" value="bZIP_plant_GBF1"/>
</dbReference>
<keyword evidence="5" id="KW-0804">Transcription</keyword>
<evidence type="ECO:0000313" key="10">
    <source>
        <dbReference type="EMBL" id="KAK1357544.1"/>
    </source>
</evidence>
<dbReference type="InterPro" id="IPR004827">
    <property type="entry name" value="bZIP"/>
</dbReference>
<dbReference type="GO" id="GO:0003700">
    <property type="term" value="F:DNA-binding transcription factor activity"/>
    <property type="evidence" value="ECO:0007669"/>
    <property type="project" value="InterPro"/>
</dbReference>
<dbReference type="InterPro" id="IPR046347">
    <property type="entry name" value="bZIP_sf"/>
</dbReference>
<keyword evidence="11" id="KW-1185">Reference proteome</keyword>
<dbReference type="CDD" id="cd14702">
    <property type="entry name" value="bZIP_plant_GBF1"/>
    <property type="match status" value="1"/>
</dbReference>
<evidence type="ECO:0000256" key="5">
    <source>
        <dbReference type="ARBA" id="ARBA00023163"/>
    </source>
</evidence>
<dbReference type="GO" id="GO:0000976">
    <property type="term" value="F:transcription cis-regulatory region binding"/>
    <property type="evidence" value="ECO:0007669"/>
    <property type="project" value="UniProtKB-ARBA"/>
</dbReference>
<keyword evidence="7" id="KW-0175">Coiled coil</keyword>
<accession>A0AAD8M2T0</accession>
<evidence type="ECO:0000256" key="2">
    <source>
        <dbReference type="ARBA" id="ARBA00007163"/>
    </source>
</evidence>
<evidence type="ECO:0000256" key="1">
    <source>
        <dbReference type="ARBA" id="ARBA00004123"/>
    </source>
</evidence>
<feature type="region of interest" description="Disordered" evidence="8">
    <location>
        <begin position="1"/>
        <end position="37"/>
    </location>
</feature>
<evidence type="ECO:0000313" key="11">
    <source>
        <dbReference type="Proteomes" id="UP001237642"/>
    </source>
</evidence>
<sequence length="265" mass="28850">MRQKGTPMRHPISASSVEKAQITRTPHPDRPSSMQAYYGGAGAVPAAFYASTVGSPTPHPRSQHHCMPPCGTPMPYPALFPPGGIFAHPTVPMDPNLAPTSGEVGSKISDGKGRTSAKKFKGASGSTSFAVHKGVENQKAASSPDNDGPSLSLENGVDGNLELQSNPLDVAALGATVVHDGMMHDQWVHDERELKRQRRKQSNRESARRSRLRNQAECEELLEWADALNNENHILRKKLRTVSEECMKLKSENDSIRGLLIEDEC</sequence>
<feature type="region of interest" description="Disordered" evidence="8">
    <location>
        <begin position="94"/>
        <end position="162"/>
    </location>
</feature>
<dbReference type="PROSITE" id="PS00036">
    <property type="entry name" value="BZIP_BASIC"/>
    <property type="match status" value="1"/>
</dbReference>
<keyword evidence="6" id="KW-0539">Nucleus</keyword>
<evidence type="ECO:0000259" key="9">
    <source>
        <dbReference type="PROSITE" id="PS50217"/>
    </source>
</evidence>
<name>A0AAD8M2T0_9APIA</name>
<comment type="similarity">
    <text evidence="2">Belongs to the bZIP family.</text>
</comment>
<dbReference type="Gene3D" id="1.20.5.170">
    <property type="match status" value="1"/>
</dbReference>
<comment type="caution">
    <text evidence="10">The sequence shown here is derived from an EMBL/GenBank/DDBJ whole genome shotgun (WGS) entry which is preliminary data.</text>
</comment>
<dbReference type="AlphaFoldDB" id="A0AAD8M2T0"/>
<dbReference type="Pfam" id="PF00170">
    <property type="entry name" value="bZIP_1"/>
    <property type="match status" value="1"/>
</dbReference>
<dbReference type="SUPFAM" id="SSF57959">
    <property type="entry name" value="Leucine zipper domain"/>
    <property type="match status" value="1"/>
</dbReference>
<evidence type="ECO:0000256" key="6">
    <source>
        <dbReference type="ARBA" id="ARBA00023242"/>
    </source>
</evidence>
<keyword evidence="3" id="KW-0805">Transcription regulation</keyword>
<protein>
    <submittedName>
        <fullName evidence="10">Light-inducible protein CPRF3</fullName>
    </submittedName>
</protein>
<reference evidence="10" key="1">
    <citation type="submission" date="2023-02" db="EMBL/GenBank/DDBJ databases">
        <title>Genome of toxic invasive species Heracleum sosnowskyi carries increased number of genes despite the absence of recent whole-genome duplications.</title>
        <authorList>
            <person name="Schelkunov M."/>
            <person name="Shtratnikova V."/>
            <person name="Makarenko M."/>
            <person name="Klepikova A."/>
            <person name="Omelchenko D."/>
            <person name="Novikova G."/>
            <person name="Obukhova E."/>
            <person name="Bogdanov V."/>
            <person name="Penin A."/>
            <person name="Logacheva M."/>
        </authorList>
    </citation>
    <scope>NUCLEOTIDE SEQUENCE</scope>
    <source>
        <strain evidence="10">Hsosn_3</strain>
        <tissue evidence="10">Leaf</tissue>
    </source>
</reference>
<dbReference type="Pfam" id="PF07777">
    <property type="entry name" value="MFMR"/>
    <property type="match status" value="1"/>
</dbReference>
<organism evidence="10 11">
    <name type="scientific">Heracleum sosnowskyi</name>
    <dbReference type="NCBI Taxonomy" id="360622"/>
    <lineage>
        <taxon>Eukaryota</taxon>
        <taxon>Viridiplantae</taxon>
        <taxon>Streptophyta</taxon>
        <taxon>Embryophyta</taxon>
        <taxon>Tracheophyta</taxon>
        <taxon>Spermatophyta</taxon>
        <taxon>Magnoliopsida</taxon>
        <taxon>eudicotyledons</taxon>
        <taxon>Gunneridae</taxon>
        <taxon>Pentapetalae</taxon>
        <taxon>asterids</taxon>
        <taxon>campanulids</taxon>
        <taxon>Apiales</taxon>
        <taxon>Apiaceae</taxon>
        <taxon>Apioideae</taxon>
        <taxon>apioid superclade</taxon>
        <taxon>Tordylieae</taxon>
        <taxon>Tordyliinae</taxon>
        <taxon>Heracleum</taxon>
    </lineage>
</organism>
<dbReference type="PROSITE" id="PS50217">
    <property type="entry name" value="BZIP"/>
    <property type="match status" value="1"/>
</dbReference>
<evidence type="ECO:0000256" key="8">
    <source>
        <dbReference type="SAM" id="MobiDB-lite"/>
    </source>
</evidence>
<evidence type="ECO:0000256" key="4">
    <source>
        <dbReference type="ARBA" id="ARBA00023125"/>
    </source>
</evidence>
<dbReference type="EMBL" id="JAUIZM010000011">
    <property type="protein sequence ID" value="KAK1357544.1"/>
    <property type="molecule type" value="Genomic_DNA"/>
</dbReference>
<keyword evidence="4" id="KW-0238">DNA-binding</keyword>
<dbReference type="InterPro" id="IPR044827">
    <property type="entry name" value="GBF-like"/>
</dbReference>
<feature type="region of interest" description="Disordered" evidence="8">
    <location>
        <begin position="193"/>
        <end position="212"/>
    </location>
</feature>
<proteinExistence type="inferred from homology"/>
<dbReference type="PANTHER" id="PTHR45967:SF20">
    <property type="entry name" value="G-BOX-BINDING FACTOR 1"/>
    <property type="match status" value="1"/>
</dbReference>
<feature type="coiled-coil region" evidence="7">
    <location>
        <begin position="225"/>
        <end position="252"/>
    </location>
</feature>
<feature type="domain" description="BZIP" evidence="9">
    <location>
        <begin position="193"/>
        <end position="256"/>
    </location>
</feature>
<dbReference type="InterPro" id="IPR012900">
    <property type="entry name" value="MFMR"/>
</dbReference>
<reference evidence="10" key="2">
    <citation type="submission" date="2023-05" db="EMBL/GenBank/DDBJ databases">
        <authorList>
            <person name="Schelkunov M.I."/>
        </authorList>
    </citation>
    <scope>NUCLEOTIDE SEQUENCE</scope>
    <source>
        <strain evidence="10">Hsosn_3</strain>
        <tissue evidence="10">Leaf</tissue>
    </source>
</reference>
<feature type="compositionally biased region" description="Polar residues" evidence="8">
    <location>
        <begin position="13"/>
        <end position="24"/>
    </location>
</feature>
<gene>
    <name evidence="10" type="ORF">POM88_050800</name>
</gene>
<dbReference type="PANTHER" id="PTHR45967">
    <property type="entry name" value="G-BOX-BINDING FACTOR 3-RELATED"/>
    <property type="match status" value="1"/>
</dbReference>
<dbReference type="GO" id="GO:0005634">
    <property type="term" value="C:nucleus"/>
    <property type="evidence" value="ECO:0007669"/>
    <property type="project" value="UniProtKB-SubCell"/>
</dbReference>
<dbReference type="Proteomes" id="UP001237642">
    <property type="component" value="Unassembled WGS sequence"/>
</dbReference>
<evidence type="ECO:0000256" key="3">
    <source>
        <dbReference type="ARBA" id="ARBA00023015"/>
    </source>
</evidence>
<evidence type="ECO:0000256" key="7">
    <source>
        <dbReference type="SAM" id="Coils"/>
    </source>
</evidence>
<dbReference type="SMART" id="SM00338">
    <property type="entry name" value="BRLZ"/>
    <property type="match status" value="1"/>
</dbReference>
<comment type="subcellular location">
    <subcellularLocation>
        <location evidence="1">Nucleus</location>
    </subcellularLocation>
</comment>